<comment type="catalytic activity">
    <reaction evidence="6">
        <text>alpha-D-glucose 6-phosphate = beta-D-fructose 6-phosphate</text>
        <dbReference type="Rhea" id="RHEA:11816"/>
        <dbReference type="ChEBI" id="CHEBI:57634"/>
        <dbReference type="ChEBI" id="CHEBI:58225"/>
        <dbReference type="EC" id="5.3.1.9"/>
    </reaction>
</comment>
<accession>A0A6G1ZGD2</accession>
<evidence type="ECO:0000259" key="7">
    <source>
        <dbReference type="Pfam" id="PF06560"/>
    </source>
</evidence>
<reference evidence="8" key="1">
    <citation type="journal article" date="2019" name="Nat. Med.">
        <title>A library of human gut bacterial isolates paired with longitudinal multiomics data enables mechanistic microbiome research.</title>
        <authorList>
            <person name="Poyet M."/>
            <person name="Groussin M."/>
            <person name="Gibbons S.M."/>
            <person name="Avila-Pacheco J."/>
            <person name="Jiang X."/>
            <person name="Kearney S.M."/>
            <person name="Perrotta A.R."/>
            <person name="Berdy B."/>
            <person name="Zhao S."/>
            <person name="Lieberman T.D."/>
            <person name="Swanson P.K."/>
            <person name="Smith M."/>
            <person name="Roesemann S."/>
            <person name="Alexander J.E."/>
            <person name="Rich S.A."/>
            <person name="Livny J."/>
            <person name="Vlamakis H."/>
            <person name="Clish C."/>
            <person name="Bullock K."/>
            <person name="Deik A."/>
            <person name="Scott J."/>
            <person name="Pierce K.A."/>
            <person name="Xavier R.J."/>
            <person name="Alm E.J."/>
        </authorList>
    </citation>
    <scope>NUCLEOTIDE SEQUENCE</scope>
    <source>
        <strain evidence="8">BIOML-A4</strain>
    </source>
</reference>
<dbReference type="EC" id="5.3.1.9" evidence="3"/>
<comment type="caution">
    <text evidence="8">The sequence shown here is derived from an EMBL/GenBank/DDBJ whole genome shotgun (WGS) entry which is preliminary data.</text>
</comment>
<comment type="pathway">
    <text evidence="1">Carbohydrate degradation; glycolysis; D-glyceraldehyde 3-phosphate and glycerone phosphate from D-glucose: step 2/4.</text>
</comment>
<dbReference type="CDD" id="cd02218">
    <property type="entry name" value="cupin_PGI"/>
    <property type="match status" value="1"/>
</dbReference>
<dbReference type="UniPathway" id="UPA00109">
    <property type="reaction ID" value="UER00181"/>
</dbReference>
<feature type="domain" description="Glucose-6-phosphate isomerase prokaryote" evidence="7">
    <location>
        <begin position="30"/>
        <end position="177"/>
    </location>
</feature>
<dbReference type="GO" id="GO:0006096">
    <property type="term" value="P:glycolytic process"/>
    <property type="evidence" value="ECO:0007669"/>
    <property type="project" value="UniProtKB-UniPathway"/>
</dbReference>
<evidence type="ECO:0000256" key="4">
    <source>
        <dbReference type="ARBA" id="ARBA00022432"/>
    </source>
</evidence>
<dbReference type="GO" id="GO:0006094">
    <property type="term" value="P:gluconeogenesis"/>
    <property type="evidence" value="ECO:0007669"/>
    <property type="project" value="UniProtKB-KW"/>
</dbReference>
<organism evidence="8">
    <name type="scientific">Parabacteroides goldsteinii</name>
    <dbReference type="NCBI Taxonomy" id="328812"/>
    <lineage>
        <taxon>Bacteria</taxon>
        <taxon>Pseudomonadati</taxon>
        <taxon>Bacteroidota</taxon>
        <taxon>Bacteroidia</taxon>
        <taxon>Bacteroidales</taxon>
        <taxon>Tannerellaceae</taxon>
        <taxon>Parabacteroides</taxon>
    </lineage>
</organism>
<keyword evidence="5" id="KW-0324">Glycolysis</keyword>
<dbReference type="InterPro" id="IPR010551">
    <property type="entry name" value="G6P_isomerase_prok"/>
</dbReference>
<dbReference type="InterPro" id="IPR014710">
    <property type="entry name" value="RmlC-like_jellyroll"/>
</dbReference>
<name>A0A6G1ZGD2_9BACT</name>
<proteinExistence type="inferred from homology"/>
<evidence type="ECO:0000313" key="8">
    <source>
        <dbReference type="EMBL" id="MRY12741.1"/>
    </source>
</evidence>
<gene>
    <name evidence="8" type="ORF">GKE01_14845</name>
</gene>
<protein>
    <recommendedName>
        <fullName evidence="3">glucose-6-phosphate isomerase</fullName>
        <ecNumber evidence="3">5.3.1.9</ecNumber>
    </recommendedName>
</protein>
<dbReference type="GO" id="GO:0005737">
    <property type="term" value="C:cytoplasm"/>
    <property type="evidence" value="ECO:0007669"/>
    <property type="project" value="InterPro"/>
</dbReference>
<evidence type="ECO:0000256" key="2">
    <source>
        <dbReference type="ARBA" id="ARBA00006542"/>
    </source>
</evidence>
<dbReference type="Gene3D" id="2.60.120.10">
    <property type="entry name" value="Jelly Rolls"/>
    <property type="match status" value="1"/>
</dbReference>
<dbReference type="InterPro" id="IPR011051">
    <property type="entry name" value="RmlC_Cupin_sf"/>
</dbReference>
<evidence type="ECO:0000256" key="1">
    <source>
        <dbReference type="ARBA" id="ARBA00004926"/>
    </source>
</evidence>
<dbReference type="GO" id="GO:0004347">
    <property type="term" value="F:glucose-6-phosphate isomerase activity"/>
    <property type="evidence" value="ECO:0007669"/>
    <property type="project" value="UniProtKB-EC"/>
</dbReference>
<sequence>MRTNKVFIPEVFFTNDCLTGEDVVKSTRVLGDLDGVFQDKEAYGKMNKEQVVYHVSSYLPVLESTPGGLFMGITTLYSGKVGQEYFMTKGHFHSNSDRAEFYWGVEGEGFLILMDERRNVWAERMFPGSLHYIPGKVAHRVANTGYQKLVFSACWPSDAGHDYATIADTGFARRLVDVNGVPTLV</sequence>
<dbReference type="EMBL" id="WKLP01000021">
    <property type="protein sequence ID" value="MRY12741.1"/>
    <property type="molecule type" value="Genomic_DNA"/>
</dbReference>
<dbReference type="AlphaFoldDB" id="A0A6G1ZGD2"/>
<dbReference type="RefSeq" id="WP_010800144.1">
    <property type="nucleotide sequence ID" value="NZ_CAJSYT010000008.1"/>
</dbReference>
<evidence type="ECO:0000256" key="6">
    <source>
        <dbReference type="ARBA" id="ARBA00029321"/>
    </source>
</evidence>
<dbReference type="SUPFAM" id="SSF51182">
    <property type="entry name" value="RmlC-like cupins"/>
    <property type="match status" value="1"/>
</dbReference>
<dbReference type="Pfam" id="PF06560">
    <property type="entry name" value="GPI"/>
    <property type="match status" value="1"/>
</dbReference>
<keyword evidence="4" id="KW-0312">Gluconeogenesis</keyword>
<comment type="similarity">
    <text evidence="2">Belongs to the archaeal-type GPI family.</text>
</comment>
<evidence type="ECO:0000256" key="5">
    <source>
        <dbReference type="ARBA" id="ARBA00023152"/>
    </source>
</evidence>
<evidence type="ECO:0000256" key="3">
    <source>
        <dbReference type="ARBA" id="ARBA00011952"/>
    </source>
</evidence>